<gene>
    <name evidence="8" type="ORF">BKA07_000979</name>
</gene>
<reference evidence="8 9" key="1">
    <citation type="submission" date="2020-03" db="EMBL/GenBank/DDBJ databases">
        <title>Sequencing the genomes of 1000 actinobacteria strains.</title>
        <authorList>
            <person name="Klenk H.-P."/>
        </authorList>
    </citation>
    <scope>NUCLEOTIDE SEQUENCE [LARGE SCALE GENOMIC DNA]</scope>
    <source>
        <strain evidence="8 9">DSM 18964</strain>
    </source>
</reference>
<evidence type="ECO:0000256" key="4">
    <source>
        <dbReference type="ARBA" id="ARBA00022989"/>
    </source>
</evidence>
<feature type="transmembrane region" description="Helical" evidence="7">
    <location>
        <begin position="39"/>
        <end position="61"/>
    </location>
</feature>
<proteinExistence type="predicted"/>
<feature type="transmembrane region" description="Helical" evidence="7">
    <location>
        <begin position="133"/>
        <end position="154"/>
    </location>
</feature>
<evidence type="ECO:0000256" key="6">
    <source>
        <dbReference type="SAM" id="MobiDB-lite"/>
    </source>
</evidence>
<dbReference type="AlphaFoldDB" id="A0A846RPS4"/>
<dbReference type="Proteomes" id="UP000576792">
    <property type="component" value="Unassembled WGS sequence"/>
</dbReference>
<evidence type="ECO:0000256" key="7">
    <source>
        <dbReference type="SAM" id="Phobius"/>
    </source>
</evidence>
<keyword evidence="4 7" id="KW-1133">Transmembrane helix</keyword>
<keyword evidence="5 7" id="KW-0472">Membrane</keyword>
<dbReference type="PANTHER" id="PTHR30250:SF11">
    <property type="entry name" value="O-ANTIGEN TRANSPORTER-RELATED"/>
    <property type="match status" value="1"/>
</dbReference>
<sequence length="446" mass="47339">MPKGPFMLVTVGNIVSAAAQWYIVWLFARQDGAHAVGQYSGLLAILTPIFITTQLGLRNLYISLQRHVRWPVYLGLRLTTVLLSVVAGLAVIWHLGGIFDWQLAMAILLIKVSDSVADLFFARLQKAERLSAFGILLIADAFVTTAVVTFAMLATSSVIVALWGAAAVSILAAFSTGALGLRSPDPMAPGPAASQQVLSRFRTVPGDVGALLRAGVPLSLMQGIYSLLSYVPLGVVGLFGAPDDVGRYASAAYLVVFANLVGASAETVLLPGYRRRYQARGRIVLLRSVTATSVVTFIALTPLVVLAVLTGPRLLVSVYGADFSISRTAVLFLALAACITMPTYMISAMLLILNRYWATTVIGAASVLCVLVSGVIAGFSGMEAVEAGCLAVFVGSSVRYVGELVLCRLSRWPGQGSATRSANAEVLERSEVRGPDQESDDKARLQ</sequence>
<keyword evidence="9" id="KW-1185">Reference proteome</keyword>
<organism evidence="8 9">
    <name type="scientific">Brevibacterium marinum</name>
    <dbReference type="NCBI Taxonomy" id="418643"/>
    <lineage>
        <taxon>Bacteria</taxon>
        <taxon>Bacillati</taxon>
        <taxon>Actinomycetota</taxon>
        <taxon>Actinomycetes</taxon>
        <taxon>Micrococcales</taxon>
        <taxon>Brevibacteriaceae</taxon>
        <taxon>Brevibacterium</taxon>
    </lineage>
</organism>
<feature type="transmembrane region" description="Helical" evidence="7">
    <location>
        <begin position="329"/>
        <end position="353"/>
    </location>
</feature>
<feature type="transmembrane region" description="Helical" evidence="7">
    <location>
        <begin position="284"/>
        <end position="309"/>
    </location>
</feature>
<comment type="caution">
    <text evidence="8">The sequence shown here is derived from an EMBL/GenBank/DDBJ whole genome shotgun (WGS) entry which is preliminary data.</text>
</comment>
<evidence type="ECO:0000313" key="8">
    <source>
        <dbReference type="EMBL" id="NJC55944.1"/>
    </source>
</evidence>
<feature type="transmembrane region" description="Helical" evidence="7">
    <location>
        <begin position="360"/>
        <end position="379"/>
    </location>
</feature>
<accession>A0A846RPS4</accession>
<evidence type="ECO:0000256" key="5">
    <source>
        <dbReference type="ARBA" id="ARBA00023136"/>
    </source>
</evidence>
<feature type="compositionally biased region" description="Basic and acidic residues" evidence="6">
    <location>
        <begin position="426"/>
        <end position="446"/>
    </location>
</feature>
<evidence type="ECO:0000256" key="2">
    <source>
        <dbReference type="ARBA" id="ARBA00022475"/>
    </source>
</evidence>
<feature type="transmembrane region" description="Helical" evidence="7">
    <location>
        <begin position="160"/>
        <end position="181"/>
    </location>
</feature>
<keyword evidence="3 7" id="KW-0812">Transmembrane</keyword>
<dbReference type="RefSeq" id="WP_167949899.1">
    <property type="nucleotide sequence ID" value="NZ_BAAAPQ010000026.1"/>
</dbReference>
<feature type="region of interest" description="Disordered" evidence="6">
    <location>
        <begin position="414"/>
        <end position="446"/>
    </location>
</feature>
<feature type="transmembrane region" description="Helical" evidence="7">
    <location>
        <begin position="7"/>
        <end position="27"/>
    </location>
</feature>
<name>A0A846RPS4_9MICO</name>
<feature type="transmembrane region" description="Helical" evidence="7">
    <location>
        <begin position="251"/>
        <end position="272"/>
    </location>
</feature>
<protein>
    <submittedName>
        <fullName evidence="8">O-antigen/teichoic acid export membrane protein</fullName>
    </submittedName>
</protein>
<dbReference type="GO" id="GO:0005886">
    <property type="term" value="C:plasma membrane"/>
    <property type="evidence" value="ECO:0007669"/>
    <property type="project" value="UniProtKB-SubCell"/>
</dbReference>
<feature type="transmembrane region" description="Helical" evidence="7">
    <location>
        <begin position="73"/>
        <end position="95"/>
    </location>
</feature>
<dbReference type="EMBL" id="JAATJN010000001">
    <property type="protein sequence ID" value="NJC55944.1"/>
    <property type="molecule type" value="Genomic_DNA"/>
</dbReference>
<dbReference type="PANTHER" id="PTHR30250">
    <property type="entry name" value="PST FAMILY PREDICTED COLANIC ACID TRANSPORTER"/>
    <property type="match status" value="1"/>
</dbReference>
<evidence type="ECO:0000313" key="9">
    <source>
        <dbReference type="Proteomes" id="UP000576792"/>
    </source>
</evidence>
<dbReference type="InterPro" id="IPR050833">
    <property type="entry name" value="Poly_Biosynth_Transport"/>
</dbReference>
<keyword evidence="2" id="KW-1003">Cell membrane</keyword>
<comment type="subcellular location">
    <subcellularLocation>
        <location evidence="1">Cell membrane</location>
        <topology evidence="1">Multi-pass membrane protein</topology>
    </subcellularLocation>
</comment>
<evidence type="ECO:0000256" key="1">
    <source>
        <dbReference type="ARBA" id="ARBA00004651"/>
    </source>
</evidence>
<evidence type="ECO:0000256" key="3">
    <source>
        <dbReference type="ARBA" id="ARBA00022692"/>
    </source>
</evidence>